<evidence type="ECO:0000256" key="3">
    <source>
        <dbReference type="ARBA" id="ARBA00022989"/>
    </source>
</evidence>
<reference evidence="9" key="1">
    <citation type="journal article" date="2014" name="Genome Announc.">
        <title>Draft genome sequence of the formaldehyde-resistant fungus Byssochlamys spectabilis No. 5 (anamorph Paecilomyces variotii No. 5) (NBRC109023).</title>
        <authorList>
            <person name="Oka T."/>
            <person name="Ekino K."/>
            <person name="Fukuda K."/>
            <person name="Nomura Y."/>
        </authorList>
    </citation>
    <scope>NUCLEOTIDE SEQUENCE [LARGE SCALE GENOMIC DNA]</scope>
    <source>
        <strain evidence="9">No. 5 / NBRC 109023</strain>
    </source>
</reference>
<keyword evidence="4 6" id="KW-0472">Membrane</keyword>
<feature type="transmembrane region" description="Helical" evidence="6">
    <location>
        <begin position="306"/>
        <end position="325"/>
    </location>
</feature>
<feature type="transmembrane region" description="Helical" evidence="6">
    <location>
        <begin position="357"/>
        <end position="379"/>
    </location>
</feature>
<accession>V5GB02</accession>
<dbReference type="GO" id="GO:0005886">
    <property type="term" value="C:plasma membrane"/>
    <property type="evidence" value="ECO:0007669"/>
    <property type="project" value="TreeGrafter"/>
</dbReference>
<evidence type="ECO:0000256" key="5">
    <source>
        <dbReference type="SAM" id="MobiDB-lite"/>
    </source>
</evidence>
<feature type="compositionally biased region" description="Basic and acidic residues" evidence="5">
    <location>
        <begin position="461"/>
        <end position="479"/>
    </location>
</feature>
<dbReference type="SUPFAM" id="SSF103473">
    <property type="entry name" value="MFS general substrate transporter"/>
    <property type="match status" value="1"/>
</dbReference>
<feature type="region of interest" description="Disordered" evidence="5">
    <location>
        <begin position="457"/>
        <end position="517"/>
    </location>
</feature>
<feature type="transmembrane region" description="Helical" evidence="6">
    <location>
        <begin position="92"/>
        <end position="111"/>
    </location>
</feature>
<evidence type="ECO:0000313" key="9">
    <source>
        <dbReference type="Proteomes" id="UP000018001"/>
    </source>
</evidence>
<evidence type="ECO:0000259" key="7">
    <source>
        <dbReference type="PROSITE" id="PS50850"/>
    </source>
</evidence>
<evidence type="ECO:0000256" key="6">
    <source>
        <dbReference type="SAM" id="Phobius"/>
    </source>
</evidence>
<evidence type="ECO:0000256" key="2">
    <source>
        <dbReference type="ARBA" id="ARBA00022692"/>
    </source>
</evidence>
<dbReference type="InParanoid" id="V5GB02"/>
<dbReference type="CDD" id="cd17316">
    <property type="entry name" value="MFS_SV2_like"/>
    <property type="match status" value="1"/>
</dbReference>
<evidence type="ECO:0000256" key="4">
    <source>
        <dbReference type="ARBA" id="ARBA00023136"/>
    </source>
</evidence>
<dbReference type="AlphaFoldDB" id="V5GB02"/>
<dbReference type="PANTHER" id="PTHR23508">
    <property type="entry name" value="CARBOXYLIC ACID TRANSPORTER PROTEIN HOMOLOG"/>
    <property type="match status" value="1"/>
</dbReference>
<evidence type="ECO:0000256" key="1">
    <source>
        <dbReference type="ARBA" id="ARBA00004141"/>
    </source>
</evidence>
<feature type="transmembrane region" description="Helical" evidence="6">
    <location>
        <begin position="391"/>
        <end position="410"/>
    </location>
</feature>
<dbReference type="InterPro" id="IPR020846">
    <property type="entry name" value="MFS_dom"/>
</dbReference>
<dbReference type="EMBL" id="BAUL01000229">
    <property type="protein sequence ID" value="GAD98097.1"/>
    <property type="molecule type" value="Genomic_DNA"/>
</dbReference>
<dbReference type="Pfam" id="PF07690">
    <property type="entry name" value="MFS_1"/>
    <property type="match status" value="1"/>
</dbReference>
<keyword evidence="3 6" id="KW-1133">Transmembrane helix</keyword>
<feature type="compositionally biased region" description="Basic and acidic residues" evidence="5">
    <location>
        <begin position="496"/>
        <end position="517"/>
    </location>
</feature>
<feature type="domain" description="Major facilitator superfamily (MFS) profile" evidence="7">
    <location>
        <begin position="27"/>
        <end position="453"/>
    </location>
</feature>
<feature type="transmembrane region" description="Helical" evidence="6">
    <location>
        <begin position="332"/>
        <end position="351"/>
    </location>
</feature>
<name>V5GB02_BYSSN</name>
<dbReference type="HOGENOM" id="CLU_001265_46_1_1"/>
<dbReference type="PROSITE" id="PS50850">
    <property type="entry name" value="MFS"/>
    <property type="match status" value="1"/>
</dbReference>
<feature type="transmembrane region" description="Helical" evidence="6">
    <location>
        <begin position="25"/>
        <end position="44"/>
    </location>
</feature>
<dbReference type="eggNOG" id="ENOG502QPK1">
    <property type="taxonomic scope" value="Eukaryota"/>
</dbReference>
<evidence type="ECO:0000313" key="8">
    <source>
        <dbReference type="EMBL" id="GAD98097.1"/>
    </source>
</evidence>
<feature type="transmembrane region" description="Helical" evidence="6">
    <location>
        <begin position="265"/>
        <end position="286"/>
    </location>
</feature>
<keyword evidence="9" id="KW-1185">Reference proteome</keyword>
<feature type="transmembrane region" description="Helical" evidence="6">
    <location>
        <begin position="430"/>
        <end position="449"/>
    </location>
</feature>
<organism evidence="8 9">
    <name type="scientific">Byssochlamys spectabilis (strain No. 5 / NBRC 109023)</name>
    <name type="common">Paecilomyces variotii</name>
    <dbReference type="NCBI Taxonomy" id="1356009"/>
    <lineage>
        <taxon>Eukaryota</taxon>
        <taxon>Fungi</taxon>
        <taxon>Dikarya</taxon>
        <taxon>Ascomycota</taxon>
        <taxon>Pezizomycotina</taxon>
        <taxon>Eurotiomycetes</taxon>
        <taxon>Eurotiomycetidae</taxon>
        <taxon>Eurotiales</taxon>
        <taxon>Thermoascaceae</taxon>
        <taxon>Paecilomyces</taxon>
    </lineage>
</organism>
<dbReference type="GO" id="GO:0046943">
    <property type="term" value="F:carboxylic acid transmembrane transporter activity"/>
    <property type="evidence" value="ECO:0007669"/>
    <property type="project" value="TreeGrafter"/>
</dbReference>
<gene>
    <name evidence="8" type="ORF">PVAR5_6786</name>
</gene>
<protein>
    <recommendedName>
        <fullName evidence="7">Major facilitator superfamily (MFS) profile domain-containing protein</fullName>
    </recommendedName>
</protein>
<dbReference type="Gene3D" id="1.20.1250.20">
    <property type="entry name" value="MFS general substrate transporter like domains"/>
    <property type="match status" value="1"/>
</dbReference>
<comment type="caution">
    <text evidence="8">The sequence shown here is derived from an EMBL/GenBank/DDBJ whole genome shotgun (WGS) entry which is preliminary data.</text>
</comment>
<keyword evidence="2 6" id="KW-0812">Transmembrane</keyword>
<dbReference type="PANTHER" id="PTHR23508:SF10">
    <property type="entry name" value="CARBOXYLIC ACID TRANSPORTER PROTEIN HOMOLOG"/>
    <property type="match status" value="1"/>
</dbReference>
<dbReference type="OrthoDB" id="5296287at2759"/>
<sequence>MGVLQDITHFPKELARSLRMNRVQALVFATSWWCWTLGSMQFYLLPYTQVKVAEALNIENAKVAEANTTSMLSRSIGAAIFGIISDQYGRKIPLVVVLILMGVFTLCSGFVRTYGQLIGVRLLFGERNCQTLSLEHQVIKVLLGITYGAIYGVNMAAVLEAVPKEARGVVGGFTQQGFGAGNLIASGLNLGLSDHGWRSMYYVGAGLTISAVILRLLCPDYSVVTEATDARNAEEDVYQQEHGHIAVRASLPFWRKFRYAITHHWPIFIYALVLTACFNTLGHGHMDVYPSFLESQRGLSVQHETLVTMILQVGGILGGIIGGYLARYSTKWVPFGFVITMGPLLPGLILPNSWKSLTVGAFFFEFCYGAAIGTVGNILQMVCPHPGIRGAFGGVTYNLGNAISSIAPTIETKMGDDLLTKEGTPDYGRIILILAGIVIGLLALTIGCMPTANVNEDWDHEDPNKETPTHVAPGKEHVSPHTGSVVDIEQSMSTKQDGHGNTEHIEMGRASGDSRRV</sequence>
<dbReference type="InterPro" id="IPR036259">
    <property type="entry name" value="MFS_trans_sf"/>
</dbReference>
<dbReference type="Proteomes" id="UP000018001">
    <property type="component" value="Unassembled WGS sequence"/>
</dbReference>
<dbReference type="InterPro" id="IPR011701">
    <property type="entry name" value="MFS"/>
</dbReference>
<proteinExistence type="predicted"/>
<comment type="subcellular location">
    <subcellularLocation>
        <location evidence="1">Membrane</location>
        <topology evidence="1">Multi-pass membrane protein</topology>
    </subcellularLocation>
</comment>